<gene>
    <name evidence="2" type="ORF">DNTS_001806</name>
</gene>
<dbReference type="Proteomes" id="UP000316079">
    <property type="component" value="Unassembled WGS sequence"/>
</dbReference>
<sequence>MPYRSTHSVFVVTVKAMTSAGGALVFENPAQHTVRELWELHRMTSRKQMLKQLLLVFQLLLTAIAAPLVKLAADIIHQFHLLVELQIWMCDTENVQEVVAVDDVVRQADAERVLLSHLAMTFTELILSERLRKVTAAPFYSCSSATLQKCREKEAVA</sequence>
<reference evidence="2 3" key="1">
    <citation type="journal article" date="2019" name="Sci. Data">
        <title>Hybrid genome assembly and annotation of Danionella translucida.</title>
        <authorList>
            <person name="Kadobianskyi M."/>
            <person name="Schulze L."/>
            <person name="Schuelke M."/>
            <person name="Judkewitz B."/>
        </authorList>
    </citation>
    <scope>NUCLEOTIDE SEQUENCE [LARGE SCALE GENOMIC DNA]</scope>
    <source>
        <strain evidence="2 3">Bolton</strain>
    </source>
</reference>
<evidence type="ECO:0000313" key="2">
    <source>
        <dbReference type="EMBL" id="TRY54843.1"/>
    </source>
</evidence>
<organism evidence="2 3">
    <name type="scientific">Danionella cerebrum</name>
    <dbReference type="NCBI Taxonomy" id="2873325"/>
    <lineage>
        <taxon>Eukaryota</taxon>
        <taxon>Metazoa</taxon>
        <taxon>Chordata</taxon>
        <taxon>Craniata</taxon>
        <taxon>Vertebrata</taxon>
        <taxon>Euteleostomi</taxon>
        <taxon>Actinopterygii</taxon>
        <taxon>Neopterygii</taxon>
        <taxon>Teleostei</taxon>
        <taxon>Ostariophysi</taxon>
        <taxon>Cypriniformes</taxon>
        <taxon>Danionidae</taxon>
        <taxon>Danioninae</taxon>
        <taxon>Danionella</taxon>
    </lineage>
</organism>
<name>A0A553MNT5_9TELE</name>
<protein>
    <submittedName>
        <fullName evidence="2">Uncharacterized protein</fullName>
    </submittedName>
</protein>
<comment type="caution">
    <text evidence="2">The sequence shown here is derived from an EMBL/GenBank/DDBJ whole genome shotgun (WGS) entry which is preliminary data.</text>
</comment>
<evidence type="ECO:0000313" key="3">
    <source>
        <dbReference type="Proteomes" id="UP000316079"/>
    </source>
</evidence>
<dbReference type="EMBL" id="SRMA01027339">
    <property type="protein sequence ID" value="TRY54843.1"/>
    <property type="molecule type" value="Genomic_DNA"/>
</dbReference>
<dbReference type="AlphaFoldDB" id="A0A553MNT5"/>
<keyword evidence="1" id="KW-1133">Transmembrane helix</keyword>
<keyword evidence="1" id="KW-0812">Transmembrane</keyword>
<keyword evidence="1" id="KW-0472">Membrane</keyword>
<feature type="transmembrane region" description="Helical" evidence="1">
    <location>
        <begin position="53"/>
        <end position="73"/>
    </location>
</feature>
<accession>A0A553MNT5</accession>
<proteinExistence type="predicted"/>
<evidence type="ECO:0000256" key="1">
    <source>
        <dbReference type="SAM" id="Phobius"/>
    </source>
</evidence>
<keyword evidence="3" id="KW-1185">Reference proteome</keyword>